<dbReference type="EMBL" id="WVTD01000011">
    <property type="protein sequence ID" value="MYL99009.1"/>
    <property type="molecule type" value="Genomic_DNA"/>
</dbReference>
<dbReference type="InterPro" id="IPR029044">
    <property type="entry name" value="Nucleotide-diphossugar_trans"/>
</dbReference>
<dbReference type="InterPro" id="IPR039528">
    <property type="entry name" value="DPM1-like"/>
</dbReference>
<evidence type="ECO:0000256" key="6">
    <source>
        <dbReference type="ARBA" id="ARBA00022989"/>
    </source>
</evidence>
<dbReference type="PANTHER" id="PTHR43398:SF1">
    <property type="entry name" value="DOLICHOL-PHOSPHATE MANNOSYLTRANSFERASE SUBUNIT 1"/>
    <property type="match status" value="1"/>
</dbReference>
<feature type="transmembrane region" description="Helical" evidence="8">
    <location>
        <begin position="267"/>
        <end position="288"/>
    </location>
</feature>
<evidence type="ECO:0000256" key="1">
    <source>
        <dbReference type="ARBA" id="ARBA00004141"/>
    </source>
</evidence>
<evidence type="ECO:0000256" key="8">
    <source>
        <dbReference type="SAM" id="Phobius"/>
    </source>
</evidence>
<dbReference type="Gene3D" id="3.90.550.10">
    <property type="entry name" value="Spore Coat Polysaccharide Biosynthesis Protein SpsA, Chain A"/>
    <property type="match status" value="1"/>
</dbReference>
<evidence type="ECO:0000256" key="4">
    <source>
        <dbReference type="ARBA" id="ARBA00022679"/>
    </source>
</evidence>
<dbReference type="CDD" id="cd06442">
    <property type="entry name" value="DPM1_like"/>
    <property type="match status" value="1"/>
</dbReference>
<keyword evidence="3" id="KW-0328">Glycosyltransferase</keyword>
<keyword evidence="5 8" id="KW-0812">Transmembrane</keyword>
<evidence type="ECO:0000313" key="11">
    <source>
        <dbReference type="EMBL" id="MYL99009.1"/>
    </source>
</evidence>
<comment type="subcellular location">
    <subcellularLocation>
        <location evidence="1">Membrane</location>
        <topology evidence="1">Multi-pass membrane protein</topology>
    </subcellularLocation>
</comment>
<dbReference type="GO" id="GO:0000271">
    <property type="term" value="P:polysaccharide biosynthetic process"/>
    <property type="evidence" value="ECO:0007669"/>
    <property type="project" value="InterPro"/>
</dbReference>
<comment type="caution">
    <text evidence="11">The sequence shown here is derived from an EMBL/GenBank/DDBJ whole genome shotgun (WGS) entry which is preliminary data.</text>
</comment>
<keyword evidence="12" id="KW-1185">Reference proteome</keyword>
<dbReference type="GO" id="GO:0016020">
    <property type="term" value="C:membrane"/>
    <property type="evidence" value="ECO:0007669"/>
    <property type="project" value="UniProtKB-SubCell"/>
</dbReference>
<keyword evidence="4 11" id="KW-0808">Transferase</keyword>
<feature type="transmembrane region" description="Helical" evidence="8">
    <location>
        <begin position="347"/>
        <end position="367"/>
    </location>
</feature>
<dbReference type="Proteomes" id="UP000465810">
    <property type="component" value="Unassembled WGS sequence"/>
</dbReference>
<keyword evidence="7 8" id="KW-0472">Membrane</keyword>
<dbReference type="GO" id="GO:0009247">
    <property type="term" value="P:glycolipid biosynthetic process"/>
    <property type="evidence" value="ECO:0007669"/>
    <property type="project" value="TreeGrafter"/>
</dbReference>
<feature type="domain" description="GtrA/DPMS transmembrane" evidence="10">
    <location>
        <begin position="270"/>
        <end position="399"/>
    </location>
</feature>
<organism evidence="11 12">
    <name type="scientific">Novosphingobium silvae</name>
    <dbReference type="NCBI Taxonomy" id="2692619"/>
    <lineage>
        <taxon>Bacteria</taxon>
        <taxon>Pseudomonadati</taxon>
        <taxon>Pseudomonadota</taxon>
        <taxon>Alphaproteobacteria</taxon>
        <taxon>Sphingomonadales</taxon>
        <taxon>Sphingomonadaceae</taxon>
        <taxon>Novosphingobium</taxon>
    </lineage>
</organism>
<feature type="domain" description="Glycosyltransferase 2-like" evidence="9">
    <location>
        <begin position="34"/>
        <end position="195"/>
    </location>
</feature>
<dbReference type="GO" id="GO:0004582">
    <property type="term" value="F:dolichyl-phosphate beta-D-mannosyltransferase activity"/>
    <property type="evidence" value="ECO:0007669"/>
    <property type="project" value="InterPro"/>
</dbReference>
<accession>A0A7X4K883</accession>
<dbReference type="AlphaFoldDB" id="A0A7X4K883"/>
<evidence type="ECO:0000256" key="2">
    <source>
        <dbReference type="ARBA" id="ARBA00006739"/>
    </source>
</evidence>
<dbReference type="Pfam" id="PF04138">
    <property type="entry name" value="GtrA_DPMS_TM"/>
    <property type="match status" value="1"/>
</dbReference>
<dbReference type="PANTHER" id="PTHR43398">
    <property type="entry name" value="DOLICHOL-PHOSPHATE MANNOSYLTRANSFERASE SUBUNIT 1"/>
    <property type="match status" value="1"/>
</dbReference>
<sequence>MNITTTDLGQAAQAGARAASPTVLAGTRPLELAVVLPTYNERKNIATMVERLDKALAGIAWEAIYVDDNSPDGTSDEARRLSLLDPRVRCIQRIGRRGLASAAIEGMCSTAAPVVAVMDADHQHDPELLPGMLAAITSGEYDLAYASRFAEGASTEAWGRPDRVKASGFANRIANKVTGVELTDPMSGFFMLRTQTLRADAHRLSGVGFKILLDILATVDTPLRVKEFPLNFAARAEGESKLDQTVVFEFLVGLYDKWLGRIIPTRFALFGTVGAMGVVVQLAVLWVMLHLVFGERFVYGNWSESMTFNISNTIAAVVAMTFNFVLNNELTYSDKRLRGFGPLMRGWAQFALTCSLGLLTNIGSAAVLKTIGFHDVLAVVVGVLLASVFNFALSSKFVWGKY</sequence>
<comment type="similarity">
    <text evidence="2">Belongs to the glycosyltransferase 2 family.</text>
</comment>
<evidence type="ECO:0000256" key="7">
    <source>
        <dbReference type="ARBA" id="ARBA00023136"/>
    </source>
</evidence>
<reference evidence="11 12" key="1">
    <citation type="submission" date="2019-12" db="EMBL/GenBank/DDBJ databases">
        <authorList>
            <person name="Feng G."/>
            <person name="Zhu H."/>
        </authorList>
    </citation>
    <scope>NUCLEOTIDE SEQUENCE [LARGE SCALE GENOMIC DNA]</scope>
    <source>
        <strain evidence="11 12">FGD1</strain>
    </source>
</reference>
<evidence type="ECO:0000259" key="9">
    <source>
        <dbReference type="Pfam" id="PF00535"/>
    </source>
</evidence>
<dbReference type="RefSeq" id="WP_160986637.1">
    <property type="nucleotide sequence ID" value="NZ_WVTD01000011.1"/>
</dbReference>
<dbReference type="InterPro" id="IPR001173">
    <property type="entry name" value="Glyco_trans_2-like"/>
</dbReference>
<feature type="transmembrane region" description="Helical" evidence="8">
    <location>
        <begin position="308"/>
        <end position="326"/>
    </location>
</feature>
<evidence type="ECO:0000313" key="12">
    <source>
        <dbReference type="Proteomes" id="UP000465810"/>
    </source>
</evidence>
<dbReference type="InterPro" id="IPR007267">
    <property type="entry name" value="GtrA_DPMS_TM"/>
</dbReference>
<evidence type="ECO:0000256" key="5">
    <source>
        <dbReference type="ARBA" id="ARBA00022692"/>
    </source>
</evidence>
<dbReference type="SUPFAM" id="SSF53448">
    <property type="entry name" value="Nucleotide-diphospho-sugar transferases"/>
    <property type="match status" value="1"/>
</dbReference>
<feature type="transmembrane region" description="Helical" evidence="8">
    <location>
        <begin position="373"/>
        <end position="393"/>
    </location>
</feature>
<gene>
    <name evidence="11" type="ORF">GR702_14675</name>
</gene>
<evidence type="ECO:0000256" key="3">
    <source>
        <dbReference type="ARBA" id="ARBA00022676"/>
    </source>
</evidence>
<dbReference type="Pfam" id="PF00535">
    <property type="entry name" value="Glycos_transf_2"/>
    <property type="match status" value="1"/>
</dbReference>
<keyword evidence="6 8" id="KW-1133">Transmembrane helix</keyword>
<proteinExistence type="inferred from homology"/>
<name>A0A7X4K883_9SPHN</name>
<protein>
    <submittedName>
        <fullName evidence="11">Glycosyltransferase</fullName>
    </submittedName>
</protein>
<evidence type="ECO:0000259" key="10">
    <source>
        <dbReference type="Pfam" id="PF04138"/>
    </source>
</evidence>